<feature type="compositionally biased region" description="Basic and acidic residues" evidence="1">
    <location>
        <begin position="2306"/>
        <end position="2318"/>
    </location>
</feature>
<feature type="compositionally biased region" description="Basic and acidic residues" evidence="1">
    <location>
        <begin position="1710"/>
        <end position="1723"/>
    </location>
</feature>
<feature type="compositionally biased region" description="Polar residues" evidence="1">
    <location>
        <begin position="254"/>
        <end position="270"/>
    </location>
</feature>
<feature type="compositionally biased region" description="Basic and acidic residues" evidence="1">
    <location>
        <begin position="1941"/>
        <end position="1953"/>
    </location>
</feature>
<feature type="compositionally biased region" description="Polar residues" evidence="1">
    <location>
        <begin position="1121"/>
        <end position="1132"/>
    </location>
</feature>
<feature type="compositionally biased region" description="Basic residues" evidence="1">
    <location>
        <begin position="1745"/>
        <end position="1767"/>
    </location>
</feature>
<feature type="compositionally biased region" description="Polar residues" evidence="1">
    <location>
        <begin position="2120"/>
        <end position="2138"/>
    </location>
</feature>
<feature type="compositionally biased region" description="Acidic residues" evidence="1">
    <location>
        <begin position="542"/>
        <end position="562"/>
    </location>
</feature>
<organism evidence="3 4">
    <name type="scientific">Aldrovandia affinis</name>
    <dbReference type="NCBI Taxonomy" id="143900"/>
    <lineage>
        <taxon>Eukaryota</taxon>
        <taxon>Metazoa</taxon>
        <taxon>Chordata</taxon>
        <taxon>Craniata</taxon>
        <taxon>Vertebrata</taxon>
        <taxon>Euteleostomi</taxon>
        <taxon>Actinopterygii</taxon>
        <taxon>Neopterygii</taxon>
        <taxon>Teleostei</taxon>
        <taxon>Notacanthiformes</taxon>
        <taxon>Halosauridae</taxon>
        <taxon>Aldrovandia</taxon>
    </lineage>
</organism>
<feature type="compositionally biased region" description="Polar residues" evidence="1">
    <location>
        <begin position="1679"/>
        <end position="1695"/>
    </location>
</feature>
<feature type="compositionally biased region" description="Polar residues" evidence="1">
    <location>
        <begin position="2516"/>
        <end position="2527"/>
    </location>
</feature>
<feature type="compositionally biased region" description="Basic and acidic residues" evidence="1">
    <location>
        <begin position="670"/>
        <end position="688"/>
    </location>
</feature>
<sequence>MPDRIMRRSRISVRPNIARPASRTDPGGRGLSGSQEGQHGQGSAAVDTTHAADTEDKEPVRGAAADCGQPVQQSAETAAGLNSSQDSLLMKVPPSLVEEGHDEGTPSDNPLTASALQRRKRFSVMPNLTKPRVTPTLRTPKPPLPTAAAPPSPTESPVPVLEDQATEDNRADQGIRPPSVAVLGEWATSQDQCGHASPAIPTTTCWEPAPEKKMKGKNEEEKAPSSDLQNEPQESEPCNVKPLTPEPFLGYSKLSRSNMSPEAGPSTSNFPLKVKSVSADHQRLMKARTLKKMMLGEARKERNQRKGKHLVCDYSMPLDHSKMTMRDLIYYMPDTNPMTLPEKKQEVVEEEEDEEEEEEDHDESMKEEDLLVPKVKVAEDGSLIIDEESLTVRVVRAKEGPGIVEGDDPVFVRGSTTTYTSFKKLNYSKPWSIKGRSALDKFQTDMFFLAIRMVGTDFSLICQLFPYRTRKEVKNKFKREERANSWRIDKAFREKRAFDLEFFSSLLDMVLAADKKKRNKSNTKGKKASAKGGDGDQATSDVEPDGDVPEEDSETAEKENEDCSNVTKATDATRRKRKRTKNGEEEEEPDTIKKQADGRKTKWSKKLPAGKKASVKGADGDQATSDVEPDCDVAERDSETNEKDNEDCSNVTKATDAKRVTKRKRKRTKKGEEEKEEKEKEGKKKKEEEKEEEEEPKQVVGEGAAGNQVTTDVEPDSNVVEGVSKPAEKEHENCSNVTQATDDPAVTRKKRKRSKKDEAVVIDVTEDEVANGQSVAEEAGRSEEMDNAAEEKKGKPARTTRGKARPNLGQGKRGKKVPESVEIKGDGSGTEEEDSREDGDSKVANGSGILEGKKAKRGRTAASPSNKETPEGDLQGAADIPPAQGQKLKNTTRSGKIPRIPIHPQRAEGEDHPIESPPCSPPHPEAASPKRRGKQPAKKPQPNLVAHQRSIPPSDPKLREDNEDEEHDEAQLEEEQGSPAHQEERVPVPLGLHSLELAPPSLEELEIPGCVPDAPGPGDSEGTLCSESGFEGTEEKGMVLSDHHLSDLDLLGDVMEALSPDFVEGLECGDSIGEAAQTLLSLSNTDLLNLSTAVHSPEILSAAELPLWVPVEEEEPESGHTDQSQCNDKPQQSVTCDVPITAVTESVAQSAPIDEPLRPAEEQAPTEEPSRLEESAAAAARTSHSESSVQNVPLGRRSRFPKPRPNLSESTRAPRTPPCHNTAAHSPEVCAASAAADTGSHRPAEAERSHVDPVREEESISKQKEEEGSVQEKLQQRDALSTPIRTSRLDSLVQNVPLGRRSRFPKPRPNLSESTRVSRTPPRHNTGAPSPEVCAASAAADTGSHRPAEAERSHVDPVREEESISKQKEEEGSVQEKLQQRDALSTPIRTSRLDSLVQNVPLGRRSRFPKPRPNLSESTRVSRTPPRHNTGAPSPVDDTSYATAEDSNTLSPVQKKLTCSNTDLSAEHVTKDIAKDKVTTFPEDKTFEEGIPTVETGTASSNFSFPLGLLPPHPGPAFRPGGPEAEGEETMQDTPASLDTPQEAASPYVDGDAYTFGTAEGVQGVSWAEDTTEEEPTFILTLFEIPQTELGEYQPGAEVLCPAGGDPFSPLMFLDPQSTAMPVTVSEPQNCESQSVETAEVESGCGSVTHLVLSDALISVSEGQEEGAAQDWTDLPEQSPCTDPSESAGETSSTAVQKEIMQGVVHPYEEDHGSQSLDSKSHDPVVAGTDGLCERDTLSIEKRRPPVRSRRGKLQVKPCITKRKTRGSMKDQQGIIPEEPEQPGPAQTSPQTCQPTAPHPDTQQDSVEEASDVSAIGELPQGIVGHSDLPQEEIGVPPGVESGSGGEELQINQNRSLNSCESLSVETAEVESGCGSVTHLVLSDALMPVFEGQEEGAAQDWTDLPEQSPCTDPSEKEGHGSQALDPAAESHDPVEAGTDGTSERDTLSIEKRRPPVRSRRGKLQVKPCITKRKTRGSLKDQQGIVPEEPEQPGPAQTSPKTCQPTAPHPDTQQDSVEEGAAASDMSTVGELPQGIVGHSDLPEEERGVAPGAESSSGGEDPQSSHNRSLNSCESLSVETAEAESGCGSVTHLVLSDALMPVSEGQEEGAAQDWTDLPEQSPCTDPSESAGETSSTAVQIENMHGLTHPYEEGHGSQVLDPVAESHDPVEAGTDGTSERDTLSIEKRRPPVRSRRGKLQVKPCITKRKTRGSMKDQQGIPHEEPEQPGPAQTSPQTCQPTAPHPDTQQDSVEEAAADSDMSAVGELPQGIVGHSDLPQEEREEGHGSQAFDLAAESHDPVEAGTDGLCERDTLSIEKRRPPVRSRRGKLQVKPCITKRKTRGSMKGILPEEPEQPGPAQTSPPTCQPTAPHPDTQQDSVEEVSDVSAAGELPQGIVGHSDLPQEETGVPPGAEGTESSGGGREPEISQNRSLNSCESLSVETAEVESGCGSVTHLIFSDALISVSEGQEEGAAQDWTDLPEQSPRTDPSESAGETSSTAVQKDNVERLADLCEEGHGSQTLYPVTESHNPMEAGTDGTSERNTLSIEKRSRRGSVPEEPEQPGPAQTSPQTCQPTAPHPNTQQDSVEEAAADSDVSVEGELPQGIVGHSDLPQEERGVAPGAEGTESSTGGQGLQPSHHSTPVPQRGALTRSGRVPRGFLSFISGSSDPGPVGAPRTARCKLLRPQVNTSRTGRKSTTKAVVIEMSSDSSTLNSPPTRVEASATLGGPSPETELLCGRTLETEEEPTTVSEYHFSDIFTEVEEPD</sequence>
<proteinExistence type="predicted"/>
<evidence type="ECO:0000259" key="2">
    <source>
        <dbReference type="Pfam" id="PF15963"/>
    </source>
</evidence>
<feature type="compositionally biased region" description="Polar residues" evidence="1">
    <location>
        <begin position="2425"/>
        <end position="2435"/>
    </location>
</feature>
<feature type="compositionally biased region" description="Polar residues" evidence="1">
    <location>
        <begin position="2705"/>
        <end position="2715"/>
    </location>
</feature>
<feature type="compositionally biased region" description="Acidic residues" evidence="1">
    <location>
        <begin position="2584"/>
        <end position="2596"/>
    </location>
</feature>
<feature type="compositionally biased region" description="Polar residues" evidence="1">
    <location>
        <begin position="1994"/>
        <end position="2014"/>
    </location>
</feature>
<feature type="compositionally biased region" description="Basic and acidic residues" evidence="1">
    <location>
        <begin position="2275"/>
        <end position="2284"/>
    </location>
</feature>
<comment type="caution">
    <text evidence="3">The sequence shown here is derived from an EMBL/GenBank/DDBJ whole genome shotgun (WGS) entry which is preliminary data.</text>
</comment>
<feature type="domain" description="Transcription factor TFIIIB component B'' Myb" evidence="2">
    <location>
        <begin position="440"/>
        <end position="510"/>
    </location>
</feature>
<dbReference type="PANTHER" id="PTHR22929">
    <property type="entry name" value="RNA POLYMERASE III TRANSCRIPTION INITIATION FACTOR B"/>
    <property type="match status" value="1"/>
</dbReference>
<feature type="compositionally biased region" description="Low complexity" evidence="1">
    <location>
        <begin position="1175"/>
        <end position="1188"/>
    </location>
</feature>
<feature type="compositionally biased region" description="Basic and acidic residues" evidence="1">
    <location>
        <begin position="816"/>
        <end position="825"/>
    </location>
</feature>
<feature type="region of interest" description="Disordered" evidence="1">
    <location>
        <begin position="1512"/>
        <end position="1541"/>
    </location>
</feature>
<evidence type="ECO:0000313" key="4">
    <source>
        <dbReference type="Proteomes" id="UP001221898"/>
    </source>
</evidence>
<feature type="compositionally biased region" description="Low complexity" evidence="1">
    <location>
        <begin position="129"/>
        <end position="139"/>
    </location>
</feature>
<feature type="compositionally biased region" description="Basic and acidic residues" evidence="1">
    <location>
        <begin position="2175"/>
        <end position="2187"/>
    </location>
</feature>
<feature type="region of interest" description="Disordered" evidence="1">
    <location>
        <begin position="1112"/>
        <end position="1132"/>
    </location>
</feature>
<feature type="compositionally biased region" description="Basic and acidic residues" evidence="1">
    <location>
        <begin position="633"/>
        <end position="643"/>
    </location>
</feature>
<feature type="compositionally biased region" description="Polar residues" evidence="1">
    <location>
        <begin position="1786"/>
        <end position="1805"/>
    </location>
</feature>
<feature type="compositionally biased region" description="Polar residues" evidence="1">
    <location>
        <begin position="2356"/>
        <end position="2376"/>
    </location>
</feature>
<feature type="compositionally biased region" description="Basic and acidic residues" evidence="1">
    <location>
        <begin position="778"/>
        <end position="794"/>
    </location>
</feature>
<feature type="compositionally biased region" description="Basic residues" evidence="1">
    <location>
        <begin position="2319"/>
        <end position="2341"/>
    </location>
</feature>
<feature type="compositionally biased region" description="Polar residues" evidence="1">
    <location>
        <begin position="2563"/>
        <end position="2583"/>
    </location>
</feature>
<dbReference type="Proteomes" id="UP001221898">
    <property type="component" value="Unassembled WGS sequence"/>
</dbReference>
<feature type="region of interest" description="Disordered" evidence="1">
    <location>
        <begin position="516"/>
        <end position="986"/>
    </location>
</feature>
<dbReference type="GO" id="GO:0070898">
    <property type="term" value="P:RNA polymerase III preinitiation complex assembly"/>
    <property type="evidence" value="ECO:0007669"/>
    <property type="project" value="TreeGrafter"/>
</dbReference>
<reference evidence="3" key="1">
    <citation type="journal article" date="2023" name="Science">
        <title>Genome structures resolve the early diversification of teleost fishes.</title>
        <authorList>
            <person name="Parey E."/>
            <person name="Louis A."/>
            <person name="Montfort J."/>
            <person name="Bouchez O."/>
            <person name="Roques C."/>
            <person name="Iampietro C."/>
            <person name="Lluch J."/>
            <person name="Castinel A."/>
            <person name="Donnadieu C."/>
            <person name="Desvignes T."/>
            <person name="Floi Bucao C."/>
            <person name="Jouanno E."/>
            <person name="Wen M."/>
            <person name="Mejri S."/>
            <person name="Dirks R."/>
            <person name="Jansen H."/>
            <person name="Henkel C."/>
            <person name="Chen W.J."/>
            <person name="Zahm M."/>
            <person name="Cabau C."/>
            <person name="Klopp C."/>
            <person name="Thompson A.W."/>
            <person name="Robinson-Rechavi M."/>
            <person name="Braasch I."/>
            <person name="Lecointre G."/>
            <person name="Bobe J."/>
            <person name="Postlethwait J.H."/>
            <person name="Berthelot C."/>
            <person name="Roest Crollius H."/>
            <person name="Guiguen Y."/>
        </authorList>
    </citation>
    <scope>NUCLEOTIDE SEQUENCE</scope>
    <source>
        <strain evidence="3">NC1722</strain>
    </source>
</reference>
<dbReference type="GO" id="GO:0000126">
    <property type="term" value="C:transcription factor TFIIIB complex"/>
    <property type="evidence" value="ECO:0007669"/>
    <property type="project" value="TreeGrafter"/>
</dbReference>
<feature type="compositionally biased region" description="Low complexity" evidence="1">
    <location>
        <begin position="32"/>
        <end position="43"/>
    </location>
</feature>
<dbReference type="GO" id="GO:0001156">
    <property type="term" value="F:TFIIIC-class transcription factor complex binding"/>
    <property type="evidence" value="ECO:0007669"/>
    <property type="project" value="TreeGrafter"/>
</dbReference>
<keyword evidence="4" id="KW-1185">Reference proteome</keyword>
<feature type="compositionally biased region" description="Basic residues" evidence="1">
    <location>
        <begin position="516"/>
        <end position="529"/>
    </location>
</feature>
<feature type="compositionally biased region" description="Basic and acidic residues" evidence="1">
    <location>
        <begin position="1239"/>
        <end position="1267"/>
    </location>
</feature>
<feature type="compositionally biased region" description="Polar residues" evidence="1">
    <location>
        <begin position="2053"/>
        <end position="2077"/>
    </location>
</feature>
<feature type="compositionally biased region" description="Polar residues" evidence="1">
    <location>
        <begin position="2535"/>
        <end position="2544"/>
    </location>
</feature>
<feature type="compositionally biased region" description="Basic residues" evidence="1">
    <location>
        <begin position="2188"/>
        <end position="2210"/>
    </location>
</feature>
<feature type="compositionally biased region" description="Polar residues" evidence="1">
    <location>
        <begin position="1440"/>
        <end position="1450"/>
    </location>
</feature>
<feature type="compositionally biased region" description="Basic residues" evidence="1">
    <location>
        <begin position="795"/>
        <end position="804"/>
    </location>
</feature>
<feature type="compositionally biased region" description="Basic and acidic residues" evidence="1">
    <location>
        <begin position="209"/>
        <end position="224"/>
    </location>
</feature>
<feature type="region of interest" description="Disordered" evidence="1">
    <location>
        <begin position="1891"/>
        <end position="2435"/>
    </location>
</feature>
<dbReference type="InterPro" id="IPR039467">
    <property type="entry name" value="TFIIIB_B''_Myb"/>
</dbReference>
<feature type="compositionally biased region" description="Acidic residues" evidence="1">
    <location>
        <begin position="961"/>
        <end position="976"/>
    </location>
</feature>
<feature type="compositionally biased region" description="Pro residues" evidence="1">
    <location>
        <begin position="140"/>
        <end position="156"/>
    </location>
</feature>
<dbReference type="Pfam" id="PF15963">
    <property type="entry name" value="Myb_DNA-bind_7"/>
    <property type="match status" value="1"/>
</dbReference>
<feature type="compositionally biased region" description="Basic residues" evidence="1">
    <location>
        <begin position="1954"/>
        <end position="1976"/>
    </location>
</feature>
<feature type="region of interest" description="Disordered" evidence="1">
    <location>
        <begin position="336"/>
        <end position="368"/>
    </location>
</feature>
<name>A0AAD7RZ75_9TELE</name>
<feature type="compositionally biased region" description="Basic and acidic residues" evidence="1">
    <location>
        <begin position="905"/>
        <end position="914"/>
    </location>
</feature>
<feature type="compositionally biased region" description="Polar residues" evidence="1">
    <location>
        <begin position="2624"/>
        <end position="2642"/>
    </location>
</feature>
<evidence type="ECO:0000256" key="1">
    <source>
        <dbReference type="SAM" id="MobiDB-lite"/>
    </source>
</evidence>
<feature type="compositionally biased region" description="Basic and acidic residues" evidence="1">
    <location>
        <begin position="50"/>
        <end position="60"/>
    </location>
</feature>
<feature type="compositionally biased region" description="Acidic residues" evidence="1">
    <location>
        <begin position="348"/>
        <end position="362"/>
    </location>
</feature>
<feature type="region of interest" description="Disordered" evidence="1">
    <location>
        <begin position="1147"/>
        <end position="1450"/>
    </location>
</feature>
<feature type="compositionally biased region" description="Basic and acidic residues" evidence="1">
    <location>
        <begin position="1732"/>
        <end position="1744"/>
    </location>
</feature>
<feature type="compositionally biased region" description="Polar residues" evidence="1">
    <location>
        <begin position="2491"/>
        <end position="2500"/>
    </location>
</feature>
<feature type="region of interest" description="Disordered" evidence="1">
    <location>
        <begin position="1"/>
        <end position="88"/>
    </location>
</feature>
<feature type="compositionally biased region" description="Basic and acidic residues" evidence="1">
    <location>
        <begin position="1343"/>
        <end position="1371"/>
    </location>
</feature>
<feature type="region of interest" description="Disordered" evidence="1">
    <location>
        <begin position="117"/>
        <end position="176"/>
    </location>
</feature>
<feature type="region of interest" description="Disordered" evidence="1">
    <location>
        <begin position="192"/>
        <end position="273"/>
    </location>
</feature>
<feature type="compositionally biased region" description="Pro residues" evidence="1">
    <location>
        <begin position="915"/>
        <end position="924"/>
    </location>
</feature>
<dbReference type="PANTHER" id="PTHR22929:SF0">
    <property type="entry name" value="TRANSCRIPTION FACTOR TFIIIB COMPONENT B'' HOMOLOG"/>
    <property type="match status" value="1"/>
</dbReference>
<evidence type="ECO:0000313" key="3">
    <source>
        <dbReference type="EMBL" id="KAJ8391686.1"/>
    </source>
</evidence>
<feature type="compositionally biased region" description="Polar residues" evidence="1">
    <location>
        <begin position="2228"/>
        <end position="2248"/>
    </location>
</feature>
<protein>
    <recommendedName>
        <fullName evidence="2">Transcription factor TFIIIB component B'' Myb domain-containing protein</fullName>
    </recommendedName>
</protein>
<feature type="region of interest" description="Disordered" evidence="1">
    <location>
        <begin position="1005"/>
        <end position="1025"/>
    </location>
</feature>
<feature type="compositionally biased region" description="Basic and acidic residues" evidence="1">
    <location>
        <begin position="2502"/>
        <end position="2515"/>
    </location>
</feature>
<dbReference type="EMBL" id="JAINUG010000154">
    <property type="protein sequence ID" value="KAJ8391686.1"/>
    <property type="molecule type" value="Genomic_DNA"/>
</dbReference>
<accession>A0AAD7RZ75</accession>
<gene>
    <name evidence="3" type="ORF">AAFF_G00086360</name>
</gene>
<feature type="region of interest" description="Disordered" evidence="1">
    <location>
        <begin position="1662"/>
        <end position="1695"/>
    </location>
</feature>
<feature type="compositionally biased region" description="Basic residues" evidence="1">
    <location>
        <begin position="660"/>
        <end position="669"/>
    </location>
</feature>
<feature type="region of interest" description="Disordered" evidence="1">
    <location>
        <begin position="2465"/>
        <end position="2731"/>
    </location>
</feature>
<feature type="compositionally biased region" description="Basic and acidic residues" evidence="1">
    <location>
        <begin position="590"/>
        <end position="600"/>
    </location>
</feature>
<feature type="compositionally biased region" description="Polar residues" evidence="1">
    <location>
        <begin position="70"/>
        <end position="87"/>
    </location>
</feature>
<feature type="region of interest" description="Disordered" evidence="1">
    <location>
        <begin position="1710"/>
        <end position="1847"/>
    </location>
</feature>